<protein>
    <submittedName>
        <fullName evidence="2">Uncharacterized protein</fullName>
    </submittedName>
</protein>
<proteinExistence type="predicted"/>
<organism evidence="2 3">
    <name type="scientific">Sesamum alatum</name>
    <dbReference type="NCBI Taxonomy" id="300844"/>
    <lineage>
        <taxon>Eukaryota</taxon>
        <taxon>Viridiplantae</taxon>
        <taxon>Streptophyta</taxon>
        <taxon>Embryophyta</taxon>
        <taxon>Tracheophyta</taxon>
        <taxon>Spermatophyta</taxon>
        <taxon>Magnoliopsida</taxon>
        <taxon>eudicotyledons</taxon>
        <taxon>Gunneridae</taxon>
        <taxon>Pentapetalae</taxon>
        <taxon>asterids</taxon>
        <taxon>lamiids</taxon>
        <taxon>Lamiales</taxon>
        <taxon>Pedaliaceae</taxon>
        <taxon>Sesamum</taxon>
    </lineage>
</organism>
<sequence>MPYSANDIEDDILTLTGAGRVQTDDVDVSIRVARHRRGRSMEDDPSGYSASPDYGQAASPPCRRVTRSKARGEVNPSDSGEVNPCRTTATVKGLMRKLMKLFGVGHHGFYGRGVILTDAYGILWSFVVDS</sequence>
<feature type="region of interest" description="Disordered" evidence="1">
    <location>
        <begin position="34"/>
        <end position="84"/>
    </location>
</feature>
<accession>A0AAE2CUI9</accession>
<dbReference type="Proteomes" id="UP001293254">
    <property type="component" value="Unassembled WGS sequence"/>
</dbReference>
<name>A0AAE2CUI9_9LAMI</name>
<keyword evidence="3" id="KW-1185">Reference proteome</keyword>
<dbReference type="EMBL" id="JACGWO010000002">
    <property type="protein sequence ID" value="KAK4434973.1"/>
    <property type="molecule type" value="Genomic_DNA"/>
</dbReference>
<gene>
    <name evidence="2" type="ORF">Salat_0660300</name>
</gene>
<evidence type="ECO:0000256" key="1">
    <source>
        <dbReference type="SAM" id="MobiDB-lite"/>
    </source>
</evidence>
<comment type="caution">
    <text evidence="2">The sequence shown here is derived from an EMBL/GenBank/DDBJ whole genome shotgun (WGS) entry which is preliminary data.</text>
</comment>
<dbReference type="AlphaFoldDB" id="A0AAE2CUI9"/>
<reference evidence="2" key="2">
    <citation type="journal article" date="2024" name="Plant">
        <title>Genomic evolution and insights into agronomic trait innovations of Sesamum species.</title>
        <authorList>
            <person name="Miao H."/>
            <person name="Wang L."/>
            <person name="Qu L."/>
            <person name="Liu H."/>
            <person name="Sun Y."/>
            <person name="Le M."/>
            <person name="Wang Q."/>
            <person name="Wei S."/>
            <person name="Zheng Y."/>
            <person name="Lin W."/>
            <person name="Duan Y."/>
            <person name="Cao H."/>
            <person name="Xiong S."/>
            <person name="Wang X."/>
            <person name="Wei L."/>
            <person name="Li C."/>
            <person name="Ma Q."/>
            <person name="Ju M."/>
            <person name="Zhao R."/>
            <person name="Li G."/>
            <person name="Mu C."/>
            <person name="Tian Q."/>
            <person name="Mei H."/>
            <person name="Zhang T."/>
            <person name="Gao T."/>
            <person name="Zhang H."/>
        </authorList>
    </citation>
    <scope>NUCLEOTIDE SEQUENCE</scope>
    <source>
        <strain evidence="2">3651</strain>
    </source>
</reference>
<evidence type="ECO:0000313" key="2">
    <source>
        <dbReference type="EMBL" id="KAK4434973.1"/>
    </source>
</evidence>
<reference evidence="2" key="1">
    <citation type="submission" date="2020-06" db="EMBL/GenBank/DDBJ databases">
        <authorList>
            <person name="Li T."/>
            <person name="Hu X."/>
            <person name="Zhang T."/>
            <person name="Song X."/>
            <person name="Zhang H."/>
            <person name="Dai N."/>
            <person name="Sheng W."/>
            <person name="Hou X."/>
            <person name="Wei L."/>
        </authorList>
    </citation>
    <scope>NUCLEOTIDE SEQUENCE</scope>
    <source>
        <strain evidence="2">3651</strain>
        <tissue evidence="2">Leaf</tissue>
    </source>
</reference>
<evidence type="ECO:0000313" key="3">
    <source>
        <dbReference type="Proteomes" id="UP001293254"/>
    </source>
</evidence>